<evidence type="ECO:0000256" key="7">
    <source>
        <dbReference type="ARBA" id="ARBA00023136"/>
    </source>
</evidence>
<dbReference type="InterPro" id="IPR045584">
    <property type="entry name" value="Pilin-like"/>
</dbReference>
<dbReference type="OrthoDB" id="9029037at2"/>
<evidence type="ECO:0000313" key="10">
    <source>
        <dbReference type="Proteomes" id="UP000184339"/>
    </source>
</evidence>
<dbReference type="InterPro" id="IPR012902">
    <property type="entry name" value="N_methyl_site"/>
</dbReference>
<dbReference type="GO" id="GO:0005886">
    <property type="term" value="C:plasma membrane"/>
    <property type="evidence" value="ECO:0007669"/>
    <property type="project" value="UniProtKB-SubCell"/>
</dbReference>
<dbReference type="AlphaFoldDB" id="A0A1M7TBT3"/>
<keyword evidence="6 8" id="KW-1133">Transmembrane helix</keyword>
<protein>
    <submittedName>
        <fullName evidence="9">Type II secretion system protein J (GspJ)</fullName>
    </submittedName>
</protein>
<sequence length="215" mass="23074">MTSRARGFTLIELLLAISILAIIAVLGWRGLDSIVRSRATLNNDMEQTRGLQLAFAQMQSDCENLASSTLLRNRPFLQAEDNRITLVRMVLGENQPTRLQVVSYRVADGVLTRRESSYTRDLTQLDVLWQAGLSDNDPSAAVALQSGLQNMSMRLWVPSPGAAPGSNTGSGGWRNANGVSTAGGPGLTLPTGLEVSLVQQAQTVPLVKAFLLGAL</sequence>
<keyword evidence="7 8" id="KW-0472">Membrane</keyword>
<proteinExistence type="predicted"/>
<evidence type="ECO:0000256" key="1">
    <source>
        <dbReference type="ARBA" id="ARBA00004377"/>
    </source>
</evidence>
<gene>
    <name evidence="9" type="ORF">SAMN05192549_112117</name>
</gene>
<dbReference type="Pfam" id="PF07963">
    <property type="entry name" value="N_methyl"/>
    <property type="match status" value="1"/>
</dbReference>
<dbReference type="PANTHER" id="PTHR39583:SF2">
    <property type="entry name" value="TYPE II SECRETION SYSTEM PROTEIN J"/>
    <property type="match status" value="1"/>
</dbReference>
<dbReference type="Proteomes" id="UP000184339">
    <property type="component" value="Unassembled WGS sequence"/>
</dbReference>
<name>A0A1M7TBT3_9BURK</name>
<keyword evidence="2" id="KW-1003">Cell membrane</keyword>
<organism evidence="9 10">
    <name type="scientific">Duganella sacchari</name>
    <dbReference type="NCBI Taxonomy" id="551987"/>
    <lineage>
        <taxon>Bacteria</taxon>
        <taxon>Pseudomonadati</taxon>
        <taxon>Pseudomonadota</taxon>
        <taxon>Betaproteobacteria</taxon>
        <taxon>Burkholderiales</taxon>
        <taxon>Oxalobacteraceae</taxon>
        <taxon>Telluria group</taxon>
        <taxon>Duganella</taxon>
    </lineage>
</organism>
<accession>A0A1M7TBT3</accession>
<dbReference type="InterPro" id="IPR051621">
    <property type="entry name" value="T2SS_protein_J"/>
</dbReference>
<evidence type="ECO:0000256" key="4">
    <source>
        <dbReference type="ARBA" id="ARBA00022519"/>
    </source>
</evidence>
<evidence type="ECO:0000256" key="6">
    <source>
        <dbReference type="ARBA" id="ARBA00022989"/>
    </source>
</evidence>
<dbReference type="PANTHER" id="PTHR39583">
    <property type="entry name" value="TYPE II SECRETION SYSTEM PROTEIN J-RELATED"/>
    <property type="match status" value="1"/>
</dbReference>
<keyword evidence="3" id="KW-0488">Methylation</keyword>
<evidence type="ECO:0000256" key="8">
    <source>
        <dbReference type="SAM" id="Phobius"/>
    </source>
</evidence>
<reference evidence="10" key="1">
    <citation type="submission" date="2016-11" db="EMBL/GenBank/DDBJ databases">
        <authorList>
            <person name="Varghese N."/>
            <person name="Submissions S."/>
        </authorList>
    </citation>
    <scope>NUCLEOTIDE SEQUENCE [LARGE SCALE GENOMIC DNA]</scope>
    <source>
        <strain evidence="10">Sac-22</strain>
    </source>
</reference>
<evidence type="ECO:0000256" key="5">
    <source>
        <dbReference type="ARBA" id="ARBA00022692"/>
    </source>
</evidence>
<dbReference type="PROSITE" id="PS00409">
    <property type="entry name" value="PROKAR_NTER_METHYL"/>
    <property type="match status" value="1"/>
</dbReference>
<dbReference type="EMBL" id="FRCX01000012">
    <property type="protein sequence ID" value="SHN68153.1"/>
    <property type="molecule type" value="Genomic_DNA"/>
</dbReference>
<dbReference type="GO" id="GO:0015628">
    <property type="term" value="P:protein secretion by the type II secretion system"/>
    <property type="evidence" value="ECO:0007669"/>
    <property type="project" value="TreeGrafter"/>
</dbReference>
<comment type="subcellular location">
    <subcellularLocation>
        <location evidence="1">Cell inner membrane</location>
        <topology evidence="1">Single-pass membrane protein</topology>
    </subcellularLocation>
</comment>
<dbReference type="RefSeq" id="WP_072788127.1">
    <property type="nucleotide sequence ID" value="NZ_FRCX01000012.1"/>
</dbReference>
<dbReference type="STRING" id="551987.SAMN05192549_112117"/>
<dbReference type="Gene3D" id="3.30.700.10">
    <property type="entry name" value="Glycoprotein, Type 4 Pilin"/>
    <property type="match status" value="1"/>
</dbReference>
<keyword evidence="10" id="KW-1185">Reference proteome</keyword>
<keyword evidence="5 8" id="KW-0812">Transmembrane</keyword>
<evidence type="ECO:0000313" key="9">
    <source>
        <dbReference type="EMBL" id="SHN68153.1"/>
    </source>
</evidence>
<feature type="transmembrane region" description="Helical" evidence="8">
    <location>
        <begin position="7"/>
        <end position="28"/>
    </location>
</feature>
<dbReference type="NCBIfam" id="TIGR02532">
    <property type="entry name" value="IV_pilin_GFxxxE"/>
    <property type="match status" value="1"/>
</dbReference>
<evidence type="ECO:0000256" key="2">
    <source>
        <dbReference type="ARBA" id="ARBA00022475"/>
    </source>
</evidence>
<dbReference type="SUPFAM" id="SSF54523">
    <property type="entry name" value="Pili subunits"/>
    <property type="match status" value="1"/>
</dbReference>
<evidence type="ECO:0000256" key="3">
    <source>
        <dbReference type="ARBA" id="ARBA00022481"/>
    </source>
</evidence>
<keyword evidence="4" id="KW-0997">Cell inner membrane</keyword>